<dbReference type="EMBL" id="JACNYO010000002">
    <property type="protein sequence ID" value="MBC3211058.1"/>
    <property type="molecule type" value="Genomic_DNA"/>
</dbReference>
<proteinExistence type="predicted"/>
<feature type="signal peptide" evidence="1">
    <location>
        <begin position="1"/>
        <end position="20"/>
    </location>
</feature>
<evidence type="ECO:0000313" key="3">
    <source>
        <dbReference type="Proteomes" id="UP000659084"/>
    </source>
</evidence>
<evidence type="ECO:0000313" key="2">
    <source>
        <dbReference type="EMBL" id="MBC3211058.1"/>
    </source>
</evidence>
<feature type="chain" id="PRO_5043464429" evidence="1">
    <location>
        <begin position="21"/>
        <end position="112"/>
    </location>
</feature>
<keyword evidence="1" id="KW-0732">Signal</keyword>
<organism evidence="2 3">
    <name type="scientific">Serratia fonticola</name>
    <dbReference type="NCBI Taxonomy" id="47917"/>
    <lineage>
        <taxon>Bacteria</taxon>
        <taxon>Pseudomonadati</taxon>
        <taxon>Pseudomonadota</taxon>
        <taxon>Gammaproteobacteria</taxon>
        <taxon>Enterobacterales</taxon>
        <taxon>Yersiniaceae</taxon>
        <taxon>Serratia</taxon>
    </lineage>
</organism>
<protein>
    <submittedName>
        <fullName evidence="2">Uncharacterized protein</fullName>
    </submittedName>
</protein>
<sequence>MKKIVIGLYVFLGFAGSAIAACPDGNLVVTKSGYYAALNDKSYIKMKSIIESGDKSALSPLLSEHSVIALPAGIEVCITDRREGFQQYRKHIIIPGKPGAYWVADAALNEVG</sequence>
<accession>A0AAW3WLJ7</accession>
<dbReference type="AlphaFoldDB" id="A0AAW3WLJ7"/>
<comment type="caution">
    <text evidence="2">The sequence shown here is derived from an EMBL/GenBank/DDBJ whole genome shotgun (WGS) entry which is preliminary data.</text>
</comment>
<gene>
    <name evidence="2" type="ORF">H8J20_02805</name>
</gene>
<evidence type="ECO:0000256" key="1">
    <source>
        <dbReference type="SAM" id="SignalP"/>
    </source>
</evidence>
<dbReference type="PROSITE" id="PS51257">
    <property type="entry name" value="PROKAR_LIPOPROTEIN"/>
    <property type="match status" value="1"/>
</dbReference>
<reference evidence="2" key="1">
    <citation type="submission" date="2020-08" db="EMBL/GenBank/DDBJ databases">
        <title>Food and environmental bacterial isolates.</title>
        <authorList>
            <person name="Richter L."/>
            <person name="Du Plessis E.M."/>
            <person name="Duvenage S."/>
            <person name="Allam M."/>
            <person name="Korsten L."/>
        </authorList>
    </citation>
    <scope>NUCLEOTIDE SEQUENCE</scope>
    <source>
        <strain evidence="2">UPMP2127</strain>
    </source>
</reference>
<name>A0AAW3WLJ7_SERFO</name>
<dbReference type="RefSeq" id="WP_179251913.1">
    <property type="nucleotide sequence ID" value="NZ_JACBIV010000003.1"/>
</dbReference>
<dbReference type="Proteomes" id="UP000659084">
    <property type="component" value="Unassembled WGS sequence"/>
</dbReference>